<evidence type="ECO:0000313" key="1">
    <source>
        <dbReference type="EMBL" id="JAD50911.1"/>
    </source>
</evidence>
<sequence>MIMNSFSNILSLHKIIIREPSQYSVSNMRGFHVVFYLHSATSASVHLTNL</sequence>
<dbReference type="EMBL" id="GBRH01246984">
    <property type="protein sequence ID" value="JAD50911.1"/>
    <property type="molecule type" value="Transcribed_RNA"/>
</dbReference>
<proteinExistence type="predicted"/>
<name>A0A0A9AIC0_ARUDO</name>
<protein>
    <submittedName>
        <fullName evidence="1">Uncharacterized protein</fullName>
    </submittedName>
</protein>
<dbReference type="AlphaFoldDB" id="A0A0A9AIC0"/>
<accession>A0A0A9AIC0</accession>
<reference evidence="1" key="2">
    <citation type="journal article" date="2015" name="Data Brief">
        <title>Shoot transcriptome of the giant reed, Arundo donax.</title>
        <authorList>
            <person name="Barrero R.A."/>
            <person name="Guerrero F.D."/>
            <person name="Moolhuijzen P."/>
            <person name="Goolsby J.A."/>
            <person name="Tidwell J."/>
            <person name="Bellgard S.E."/>
            <person name="Bellgard M.I."/>
        </authorList>
    </citation>
    <scope>NUCLEOTIDE SEQUENCE</scope>
    <source>
        <tissue evidence="1">Shoot tissue taken approximately 20 cm above the soil surface</tissue>
    </source>
</reference>
<organism evidence="1">
    <name type="scientific">Arundo donax</name>
    <name type="common">Giant reed</name>
    <name type="synonym">Donax arundinaceus</name>
    <dbReference type="NCBI Taxonomy" id="35708"/>
    <lineage>
        <taxon>Eukaryota</taxon>
        <taxon>Viridiplantae</taxon>
        <taxon>Streptophyta</taxon>
        <taxon>Embryophyta</taxon>
        <taxon>Tracheophyta</taxon>
        <taxon>Spermatophyta</taxon>
        <taxon>Magnoliopsida</taxon>
        <taxon>Liliopsida</taxon>
        <taxon>Poales</taxon>
        <taxon>Poaceae</taxon>
        <taxon>PACMAD clade</taxon>
        <taxon>Arundinoideae</taxon>
        <taxon>Arundineae</taxon>
        <taxon>Arundo</taxon>
    </lineage>
</organism>
<reference evidence="1" key="1">
    <citation type="submission" date="2014-09" db="EMBL/GenBank/DDBJ databases">
        <authorList>
            <person name="Magalhaes I.L.F."/>
            <person name="Oliveira U."/>
            <person name="Santos F.R."/>
            <person name="Vidigal T.H.D.A."/>
            <person name="Brescovit A.D."/>
            <person name="Santos A.J."/>
        </authorList>
    </citation>
    <scope>NUCLEOTIDE SEQUENCE</scope>
    <source>
        <tissue evidence="1">Shoot tissue taken approximately 20 cm above the soil surface</tissue>
    </source>
</reference>